<dbReference type="Pfam" id="PF06585">
    <property type="entry name" value="JHBP"/>
    <property type="match status" value="1"/>
</dbReference>
<dbReference type="InterPro" id="IPR010562">
    <property type="entry name" value="Haemolymph_juvenile_hormone-bd"/>
</dbReference>
<keyword evidence="1" id="KW-0472">Membrane</keyword>
<gene>
    <name evidence="2" type="ORF">LSINAPIS_LOCUS11786</name>
</gene>
<evidence type="ECO:0000313" key="2">
    <source>
        <dbReference type="EMBL" id="VVD01339.1"/>
    </source>
</evidence>
<dbReference type="InterPro" id="IPR038606">
    <property type="entry name" value="To_sf"/>
</dbReference>
<dbReference type="PANTHER" id="PTHR11008:SF18">
    <property type="entry name" value="BCDNA.GH05536-RELATED"/>
    <property type="match status" value="1"/>
</dbReference>
<dbReference type="GO" id="GO:0005615">
    <property type="term" value="C:extracellular space"/>
    <property type="evidence" value="ECO:0007669"/>
    <property type="project" value="TreeGrafter"/>
</dbReference>
<evidence type="ECO:0000256" key="1">
    <source>
        <dbReference type="SAM" id="Phobius"/>
    </source>
</evidence>
<organism evidence="2 3">
    <name type="scientific">Leptidea sinapis</name>
    <dbReference type="NCBI Taxonomy" id="189913"/>
    <lineage>
        <taxon>Eukaryota</taxon>
        <taxon>Metazoa</taxon>
        <taxon>Ecdysozoa</taxon>
        <taxon>Arthropoda</taxon>
        <taxon>Hexapoda</taxon>
        <taxon>Insecta</taxon>
        <taxon>Pterygota</taxon>
        <taxon>Neoptera</taxon>
        <taxon>Endopterygota</taxon>
        <taxon>Lepidoptera</taxon>
        <taxon>Glossata</taxon>
        <taxon>Ditrysia</taxon>
        <taxon>Papilionoidea</taxon>
        <taxon>Pieridae</taxon>
        <taxon>Dismorphiinae</taxon>
        <taxon>Leptidea</taxon>
    </lineage>
</organism>
<accession>A0A5E4QVV0</accession>
<proteinExistence type="predicted"/>
<reference evidence="2 3" key="1">
    <citation type="submission" date="2017-07" db="EMBL/GenBank/DDBJ databases">
        <authorList>
            <person name="Talla V."/>
            <person name="Backstrom N."/>
        </authorList>
    </citation>
    <scope>NUCLEOTIDE SEQUENCE [LARGE SCALE GENOMIC DNA]</scope>
</reference>
<keyword evidence="3" id="KW-1185">Reference proteome</keyword>
<dbReference type="PANTHER" id="PTHR11008">
    <property type="entry name" value="PROTEIN TAKEOUT-LIKE PROTEIN"/>
    <property type="match status" value="1"/>
</dbReference>
<evidence type="ECO:0000313" key="3">
    <source>
        <dbReference type="Proteomes" id="UP000324832"/>
    </source>
</evidence>
<dbReference type="Proteomes" id="UP000324832">
    <property type="component" value="Unassembled WGS sequence"/>
</dbReference>
<dbReference type="SMART" id="SM00700">
    <property type="entry name" value="JHBP"/>
    <property type="match status" value="1"/>
</dbReference>
<keyword evidence="1" id="KW-1133">Transmembrane helix</keyword>
<sequence length="271" mass="30578">MQQAVGNTTNVDGKINAATCETFVKLPSAWSSLCPNHNSFTMLIRILSILLLTITSCYCVINIEKYLKICERNSLEVNECLVDAVQDALKVMIDGNKDLGVPPLDPFLQKELRVEYNNNQIKAKMVMSDIYVIGLNMFTPKVIVKGQYEGGGSYNSLKLLATGEFNNTMTDLVYTWKVDGAPEVIDGVTYIRVSSFYMRPDVGTMKTTLTNNNPDSKELTELGVRITNENWRLLYKEMLPFAQSNWNKIGTRICNKIFLKVPYDVLFPIKS</sequence>
<name>A0A5E4QVV0_9NEOP</name>
<keyword evidence="1" id="KW-0812">Transmembrane</keyword>
<dbReference type="Gene3D" id="3.15.10.30">
    <property type="entry name" value="Haemolymph juvenile hormone binding protein"/>
    <property type="match status" value="1"/>
</dbReference>
<protein>
    <submittedName>
        <fullName evidence="2">Uncharacterized protein</fullName>
    </submittedName>
</protein>
<dbReference type="EMBL" id="FZQP02005310">
    <property type="protein sequence ID" value="VVD01339.1"/>
    <property type="molecule type" value="Genomic_DNA"/>
</dbReference>
<feature type="transmembrane region" description="Helical" evidence="1">
    <location>
        <begin position="42"/>
        <end position="63"/>
    </location>
</feature>
<dbReference type="AlphaFoldDB" id="A0A5E4QVV0"/>